<evidence type="ECO:0000313" key="2">
    <source>
        <dbReference type="Proteomes" id="UP000011932"/>
    </source>
</evidence>
<reference evidence="1 2" key="1">
    <citation type="journal article" date="2013" name="ISME J.">
        <title>By their genes ye shall know them: genomic signatures of predatory bacteria.</title>
        <authorList>
            <person name="Pasternak Z."/>
            <person name="Pietrokovski S."/>
            <person name="Rotem O."/>
            <person name="Gophna U."/>
            <person name="Lurie-Weinberger M.N."/>
            <person name="Jurkevitch E."/>
        </authorList>
    </citation>
    <scope>NUCLEOTIDE SEQUENCE [LARGE SCALE GENOMIC DNA]</scope>
    <source>
        <strain evidence="1">EPB</strain>
    </source>
</reference>
<proteinExistence type="predicted"/>
<accession>M4VI15</accession>
<dbReference type="AlphaFoldDB" id="M4VI15"/>
<organism evidence="1 2">
    <name type="scientific">Micavibrio aeruginosavorus EPB</name>
    <dbReference type="NCBI Taxonomy" id="349215"/>
    <lineage>
        <taxon>Bacteria</taxon>
        <taxon>Pseudomonadati</taxon>
        <taxon>Bdellovibrionota</taxon>
        <taxon>Bdellovibrionia</taxon>
        <taxon>Bdellovibrionales</taxon>
        <taxon>Pseudobdellovibrionaceae</taxon>
        <taxon>Micavibrio</taxon>
    </lineage>
</organism>
<sequence length="318" mass="37530">MKNKGRAYLIRNMQKIQNSKSRQERVTTAYSFEEGKGFVPYTRQDLYDDWTYHKLTANKAHLHIARSHESENVYPRKSFLGTPYFQRYPKSNDPNTRSSTGIQRDQALHKLHIAYSLDILKQSCTLKTISKFDENKKPLHQEMLREILNYQWHKEYRLHDEEIVPDIIGLRTSPLPNLKKHFQKGGKLNLSQHFRKTMPETNTKHNLDDAVLVEIINQSPPTSDKWEKLLKISMQYNALIIFNIITNQNPQNSKSYFRFDGNGGLICAFYILNGKLFKNGKEKYSHYNYKDFLYEVDRLQNSKGYNKKIPYNSDLLLK</sequence>
<dbReference type="Proteomes" id="UP000011932">
    <property type="component" value="Chromosome"/>
</dbReference>
<protein>
    <submittedName>
        <fullName evidence="1">Uncharacterized protein</fullName>
    </submittedName>
</protein>
<gene>
    <name evidence="1" type="ORF">A11S_868</name>
</gene>
<evidence type="ECO:0000313" key="1">
    <source>
        <dbReference type="EMBL" id="AGH97691.1"/>
    </source>
</evidence>
<dbReference type="HOGENOM" id="CLU_873804_0_0_5"/>
<dbReference type="KEGG" id="man:A11S_868"/>
<name>M4VI15_9BACT</name>
<dbReference type="EMBL" id="CP003538">
    <property type="protein sequence ID" value="AGH97691.1"/>
    <property type="molecule type" value="Genomic_DNA"/>
</dbReference>